<gene>
    <name evidence="11" type="ORF">GCM10009733_042540</name>
</gene>
<dbReference type="Pfam" id="PF07730">
    <property type="entry name" value="HisKA_3"/>
    <property type="match status" value="1"/>
</dbReference>
<keyword evidence="9" id="KW-1133">Transmembrane helix</keyword>
<feature type="transmembrane region" description="Helical" evidence="9">
    <location>
        <begin position="80"/>
        <end position="97"/>
    </location>
</feature>
<evidence type="ECO:0000256" key="1">
    <source>
        <dbReference type="ARBA" id="ARBA00000085"/>
    </source>
</evidence>
<dbReference type="EC" id="2.7.13.3" evidence="2"/>
<evidence type="ECO:0000256" key="8">
    <source>
        <dbReference type="ARBA" id="ARBA00023012"/>
    </source>
</evidence>
<keyword evidence="6" id="KW-0418">Kinase</keyword>
<keyword evidence="3" id="KW-0597">Phosphoprotein</keyword>
<comment type="catalytic activity">
    <reaction evidence="1">
        <text>ATP + protein L-histidine = ADP + protein N-phospho-L-histidine.</text>
        <dbReference type="EC" id="2.7.13.3"/>
    </reaction>
</comment>
<organism evidence="11 12">
    <name type="scientific">Nonomuraea maheshkhaliensis</name>
    <dbReference type="NCBI Taxonomy" id="419590"/>
    <lineage>
        <taxon>Bacteria</taxon>
        <taxon>Bacillati</taxon>
        <taxon>Actinomycetota</taxon>
        <taxon>Actinomycetes</taxon>
        <taxon>Streptosporangiales</taxon>
        <taxon>Streptosporangiaceae</taxon>
        <taxon>Nonomuraea</taxon>
    </lineage>
</organism>
<dbReference type="InterPro" id="IPR036890">
    <property type="entry name" value="HATPase_C_sf"/>
</dbReference>
<dbReference type="Gene3D" id="3.30.565.10">
    <property type="entry name" value="Histidine kinase-like ATPase, C-terminal domain"/>
    <property type="match status" value="1"/>
</dbReference>
<dbReference type="InterPro" id="IPR011712">
    <property type="entry name" value="Sig_transdc_His_kin_sub3_dim/P"/>
</dbReference>
<dbReference type="CDD" id="cd16917">
    <property type="entry name" value="HATPase_UhpB-NarQ-NarX-like"/>
    <property type="match status" value="1"/>
</dbReference>
<evidence type="ECO:0000256" key="9">
    <source>
        <dbReference type="SAM" id="Phobius"/>
    </source>
</evidence>
<dbReference type="EMBL" id="BAAAMU010000029">
    <property type="protein sequence ID" value="GAA1640986.1"/>
    <property type="molecule type" value="Genomic_DNA"/>
</dbReference>
<protein>
    <recommendedName>
        <fullName evidence="2">histidine kinase</fullName>
        <ecNumber evidence="2">2.7.13.3</ecNumber>
    </recommendedName>
</protein>
<keyword evidence="4" id="KW-0808">Transferase</keyword>
<keyword evidence="9" id="KW-0812">Transmembrane</keyword>
<name>A0ABP4R8C8_9ACTN</name>
<dbReference type="Proteomes" id="UP001500064">
    <property type="component" value="Unassembled WGS sequence"/>
</dbReference>
<keyword evidence="5" id="KW-0547">Nucleotide-binding</keyword>
<dbReference type="RefSeq" id="WP_346107194.1">
    <property type="nucleotide sequence ID" value="NZ_BAAAMU010000029.1"/>
</dbReference>
<dbReference type="Gene3D" id="1.20.5.1930">
    <property type="match status" value="1"/>
</dbReference>
<keyword evidence="12" id="KW-1185">Reference proteome</keyword>
<feature type="transmembrane region" description="Helical" evidence="9">
    <location>
        <begin position="47"/>
        <end position="68"/>
    </location>
</feature>
<dbReference type="PANTHER" id="PTHR24421">
    <property type="entry name" value="NITRATE/NITRITE SENSOR PROTEIN NARX-RELATED"/>
    <property type="match status" value="1"/>
</dbReference>
<evidence type="ECO:0000256" key="7">
    <source>
        <dbReference type="ARBA" id="ARBA00022840"/>
    </source>
</evidence>
<dbReference type="PANTHER" id="PTHR24421:SF10">
    <property type="entry name" value="NITRATE_NITRITE SENSOR PROTEIN NARQ"/>
    <property type="match status" value="1"/>
</dbReference>
<evidence type="ECO:0000256" key="2">
    <source>
        <dbReference type="ARBA" id="ARBA00012438"/>
    </source>
</evidence>
<comment type="caution">
    <text evidence="11">The sequence shown here is derived from an EMBL/GenBank/DDBJ whole genome shotgun (WGS) entry which is preliminary data.</text>
</comment>
<evidence type="ECO:0000313" key="11">
    <source>
        <dbReference type="EMBL" id="GAA1640986.1"/>
    </source>
</evidence>
<proteinExistence type="predicted"/>
<reference evidence="12" key="1">
    <citation type="journal article" date="2019" name="Int. J. Syst. Evol. Microbiol.">
        <title>The Global Catalogue of Microorganisms (GCM) 10K type strain sequencing project: providing services to taxonomists for standard genome sequencing and annotation.</title>
        <authorList>
            <consortium name="The Broad Institute Genomics Platform"/>
            <consortium name="The Broad Institute Genome Sequencing Center for Infectious Disease"/>
            <person name="Wu L."/>
            <person name="Ma J."/>
        </authorList>
    </citation>
    <scope>NUCLEOTIDE SEQUENCE [LARGE SCALE GENOMIC DNA]</scope>
    <source>
        <strain evidence="12">JCM 13929</strain>
    </source>
</reference>
<keyword evidence="9" id="KW-0472">Membrane</keyword>
<keyword evidence="7" id="KW-0067">ATP-binding</keyword>
<evidence type="ECO:0000259" key="10">
    <source>
        <dbReference type="Pfam" id="PF07730"/>
    </source>
</evidence>
<sequence>MDGARPRPIDAVAVLAAAGLTPVAGYSGTGLVLLLAGALPVLWMRRAPLVVAWIGAGTAVAVPALSLLAPSVVPLPSQDALIWPPLGPFAAYAAMAYARDSRPLCRRLPVLVLALGVLTLPDRLGLVARSEAVIALAVLYGLYVSVKERLRAELAERAQRIERERLAGQLHDVVTHRVGRIVLEAGTLALEAGDERARAAAEDIRTTGCETLEELRHMTALLRRGTGEGFDLGLPLPDLRPLVIDSAQAGVPVELSVEGTPVPVPGPVGRSAYLVVEAALANVREHAPGADVRVRVRYPPGYVRIGVRSSAGRPGAWVGVAGPGPSLLDLRRRVEVAGGTLESGPLEDGGFHVEATFPAA</sequence>
<accession>A0ABP4R8C8</accession>
<evidence type="ECO:0000256" key="5">
    <source>
        <dbReference type="ARBA" id="ARBA00022741"/>
    </source>
</evidence>
<dbReference type="InterPro" id="IPR050482">
    <property type="entry name" value="Sensor_HK_TwoCompSys"/>
</dbReference>
<evidence type="ECO:0000256" key="4">
    <source>
        <dbReference type="ARBA" id="ARBA00022679"/>
    </source>
</evidence>
<evidence type="ECO:0000256" key="3">
    <source>
        <dbReference type="ARBA" id="ARBA00022553"/>
    </source>
</evidence>
<feature type="domain" description="Signal transduction histidine kinase subgroup 3 dimerisation and phosphoacceptor" evidence="10">
    <location>
        <begin position="162"/>
        <end position="224"/>
    </location>
</feature>
<keyword evidence="8" id="KW-0902">Two-component regulatory system</keyword>
<evidence type="ECO:0000256" key="6">
    <source>
        <dbReference type="ARBA" id="ARBA00022777"/>
    </source>
</evidence>
<feature type="transmembrane region" description="Helical" evidence="9">
    <location>
        <begin position="12"/>
        <end position="35"/>
    </location>
</feature>
<evidence type="ECO:0000313" key="12">
    <source>
        <dbReference type="Proteomes" id="UP001500064"/>
    </source>
</evidence>